<feature type="compositionally biased region" description="Gly residues" evidence="1">
    <location>
        <begin position="128"/>
        <end position="137"/>
    </location>
</feature>
<dbReference type="VEuPathDB" id="CryptoDB:Cvel_30347"/>
<evidence type="ECO:0000313" key="2">
    <source>
        <dbReference type="EMBL" id="CEM46670.1"/>
    </source>
</evidence>
<feature type="compositionally biased region" description="Low complexity" evidence="1">
    <location>
        <begin position="309"/>
        <end position="333"/>
    </location>
</feature>
<evidence type="ECO:0000256" key="1">
    <source>
        <dbReference type="SAM" id="MobiDB-lite"/>
    </source>
</evidence>
<feature type="region of interest" description="Disordered" evidence="1">
    <location>
        <begin position="216"/>
        <end position="391"/>
    </location>
</feature>
<feature type="compositionally biased region" description="Gly residues" evidence="1">
    <location>
        <begin position="444"/>
        <end position="455"/>
    </location>
</feature>
<feature type="compositionally biased region" description="Basic and acidic residues" evidence="1">
    <location>
        <begin position="374"/>
        <end position="385"/>
    </location>
</feature>
<organism evidence="2">
    <name type="scientific">Chromera velia CCMP2878</name>
    <dbReference type="NCBI Taxonomy" id="1169474"/>
    <lineage>
        <taxon>Eukaryota</taxon>
        <taxon>Sar</taxon>
        <taxon>Alveolata</taxon>
        <taxon>Colpodellida</taxon>
        <taxon>Chromeraceae</taxon>
        <taxon>Chromera</taxon>
    </lineage>
</organism>
<feature type="region of interest" description="Disordered" evidence="1">
    <location>
        <begin position="428"/>
        <end position="467"/>
    </location>
</feature>
<dbReference type="EMBL" id="CDMZ01003513">
    <property type="protein sequence ID" value="CEM46670.1"/>
    <property type="molecule type" value="Genomic_DNA"/>
</dbReference>
<proteinExistence type="predicted"/>
<feature type="compositionally biased region" description="Gly residues" evidence="1">
    <location>
        <begin position="101"/>
        <end position="110"/>
    </location>
</feature>
<accession>A0A0G4HQU6</accession>
<dbReference type="SUPFAM" id="SSF55797">
    <property type="entry name" value="PR-1-like"/>
    <property type="match status" value="1"/>
</dbReference>
<sequence length="506" mass="53305">MSVNCLPLDQDKHFIRCCLKGHNFIRETLHGVPPLEWDDACAKSAMETAISNKSSTHFGCIGNDLSQVRDNVLQPLPLPLPPAKCAKNKSPKRRHRDRLHSGGGGGGGSTEGSPQPQSLGAREEMHAGGRGGWGAGSKRGSAVSSGGWGGGGARGNFKPGHPTRPGAKVRVRLGSTLGGGAREREQKGMASPAGGGKGKKIQDDFKNMVADLWSESAWGNGGGLARTHSLNSSAASSRVRANQKGAGERGNGQLHRDASSLSLSSNHTNLFSREQSPQLNSTNTMQRQTAPRRPEDEDTAPEPPSFWASSPKNSPSSSSRPLHGGSPSGSPKPRTAPYGRFSPPSSPRMVARQVHAAGPPQSARPASPTGKRKERGDREREKTEEKEETEEVLGVYDRWLKGELPGLVDISRTHPPFLCVLPSGPCSGCASSSSSSPPPPESGGSSGSCGSGQGVGVQKEEEGALDGNVKVVLSRAEGASGGRMPSYLRVHFIQSLQHHFREGPQE</sequence>
<name>A0A0G4HQU6_9ALVE</name>
<protein>
    <submittedName>
        <fullName evidence="2">Uncharacterized protein</fullName>
    </submittedName>
</protein>
<dbReference type="InterPro" id="IPR035940">
    <property type="entry name" value="CAP_sf"/>
</dbReference>
<feature type="region of interest" description="Disordered" evidence="1">
    <location>
        <begin position="73"/>
        <end position="202"/>
    </location>
</feature>
<feature type="compositionally biased region" description="Polar residues" evidence="1">
    <location>
        <begin position="266"/>
        <end position="289"/>
    </location>
</feature>
<feature type="compositionally biased region" description="Basic residues" evidence="1">
    <location>
        <begin position="86"/>
        <end position="98"/>
    </location>
</feature>
<gene>
    <name evidence="2" type="ORF">Cvel_30347</name>
</gene>
<reference evidence="2" key="1">
    <citation type="submission" date="2014-11" db="EMBL/GenBank/DDBJ databases">
        <authorList>
            <person name="Otto D Thomas"/>
            <person name="Naeem Raeece"/>
        </authorList>
    </citation>
    <scope>NUCLEOTIDE SEQUENCE</scope>
</reference>
<dbReference type="AlphaFoldDB" id="A0A0G4HQU6"/>